<name>A0A8S5RM01_9VIRU</name>
<reference evidence="1" key="1">
    <citation type="journal article" date="2021" name="Proc. Natl. Acad. Sci. U.S.A.">
        <title>A Catalog of Tens of Thousands of Viruses from Human Metagenomes Reveals Hidden Associations with Chronic Diseases.</title>
        <authorList>
            <person name="Tisza M.J."/>
            <person name="Buck C.B."/>
        </authorList>
    </citation>
    <scope>NUCLEOTIDE SEQUENCE</scope>
    <source>
        <strain evidence="1">CtxAI8</strain>
    </source>
</reference>
<dbReference type="EMBL" id="BK059117">
    <property type="protein sequence ID" value="DAE32137.1"/>
    <property type="molecule type" value="Genomic_DNA"/>
</dbReference>
<organism evidence="1">
    <name type="scientific">virus sp. ctxAI8</name>
    <dbReference type="NCBI Taxonomy" id="2825829"/>
    <lineage>
        <taxon>Viruses</taxon>
    </lineage>
</organism>
<sequence length="35" mass="4026">MRIFITFSKQISSFLIQKLINFSFSLTSLSLISIT</sequence>
<evidence type="ECO:0000313" key="1">
    <source>
        <dbReference type="EMBL" id="DAE32137.1"/>
    </source>
</evidence>
<protein>
    <submittedName>
        <fullName evidence="1">Uncharacterized protein</fullName>
    </submittedName>
</protein>
<accession>A0A8S5RM01</accession>
<proteinExistence type="predicted"/>